<name>E0WV64_9ENTR</name>
<dbReference type="Proteomes" id="UP000005726">
    <property type="component" value="Unassembled WGS sequence"/>
</dbReference>
<dbReference type="Pfam" id="PF17282">
    <property type="entry name" value="DUF5347"/>
    <property type="match status" value="1"/>
</dbReference>
<sequence length="118" mass="13543">MALMANTEPARVVPLNLAQRQCGLRNTTLLWQVLPDKKYQGQIPALIKEMEETDPQMKGALYYLAGIERKKHALAFKQLYPEEQINLIDAMNRLRAAVSLFPNRITYIDFDPVPNKTE</sequence>
<dbReference type="HOGENOM" id="CLU_155841_0_0_6"/>
<evidence type="ECO:0000313" key="2">
    <source>
        <dbReference type="Proteomes" id="UP000005726"/>
    </source>
</evidence>
<dbReference type="EMBL" id="GL379747">
    <property type="protein sequence ID" value="EFL91098.1"/>
    <property type="molecule type" value="Genomic_DNA"/>
</dbReference>
<evidence type="ECO:0000313" key="1">
    <source>
        <dbReference type="EMBL" id="EFL91098.1"/>
    </source>
</evidence>
<gene>
    <name evidence="1" type="ORF">REG_1979</name>
</gene>
<accession>E0WV64</accession>
<keyword evidence="2" id="KW-1185">Reference proteome</keyword>
<organism evidence="1 2">
    <name type="scientific">Candidatus Regiella insecticola LSR1</name>
    <dbReference type="NCBI Taxonomy" id="663321"/>
    <lineage>
        <taxon>Bacteria</taxon>
        <taxon>Pseudomonadati</taxon>
        <taxon>Pseudomonadota</taxon>
        <taxon>Gammaproteobacteria</taxon>
        <taxon>Enterobacterales</taxon>
        <taxon>Enterobacteriaceae</taxon>
        <taxon>aphid secondary symbionts</taxon>
        <taxon>Candidatus Regiella</taxon>
    </lineage>
</organism>
<proteinExistence type="predicted"/>
<dbReference type="InterPro" id="IPR035232">
    <property type="entry name" value="DUF5347"/>
</dbReference>
<dbReference type="AlphaFoldDB" id="E0WV64"/>
<reference evidence="1" key="1">
    <citation type="journal article" date="2009" name="Environ. Microbiol.">
        <title>Dynamics of genome evolution in facultative symbionts of aphids.</title>
        <authorList>
            <person name="Degnan P.H."/>
            <person name="Leonardo T.E."/>
            <person name="Cass B.N."/>
            <person name="Hurwitz B."/>
            <person name="Stern D."/>
            <person name="Gibbs R.A."/>
            <person name="Richards S."/>
            <person name="Moran N.A."/>
        </authorList>
    </citation>
    <scope>NUCLEOTIDE SEQUENCE [LARGE SCALE GENOMIC DNA]</scope>
    <source>
        <strain evidence="1">LSR1</strain>
    </source>
</reference>
<protein>
    <submittedName>
        <fullName evidence="1">Putative phage associated protein</fullName>
    </submittedName>
</protein>